<name>A0A084U7K0_9HYPH</name>
<dbReference type="PATRIC" id="fig|472175.3.peg.3188"/>
<organism evidence="1 2">
    <name type="scientific">Nitratireductor basaltis</name>
    <dbReference type="NCBI Taxonomy" id="472175"/>
    <lineage>
        <taxon>Bacteria</taxon>
        <taxon>Pseudomonadati</taxon>
        <taxon>Pseudomonadota</taxon>
        <taxon>Alphaproteobacteria</taxon>
        <taxon>Hyphomicrobiales</taxon>
        <taxon>Phyllobacteriaceae</taxon>
        <taxon>Nitratireductor</taxon>
    </lineage>
</organism>
<proteinExistence type="predicted"/>
<dbReference type="EMBL" id="JMQM01000002">
    <property type="protein sequence ID" value="KFB08936.1"/>
    <property type="molecule type" value="Genomic_DNA"/>
</dbReference>
<evidence type="ECO:0000313" key="2">
    <source>
        <dbReference type="Proteomes" id="UP000053675"/>
    </source>
</evidence>
<comment type="caution">
    <text evidence="1">The sequence shown here is derived from an EMBL/GenBank/DDBJ whole genome shotgun (WGS) entry which is preliminary data.</text>
</comment>
<protein>
    <submittedName>
        <fullName evidence="1">Uncharacterized protein</fullName>
    </submittedName>
</protein>
<reference evidence="1 2" key="1">
    <citation type="submission" date="2014-05" db="EMBL/GenBank/DDBJ databases">
        <title>Draft Genome Sequence of Nitratireductor basaltis Strain UMTGB225, A Marine Bacterium Isolated from Green Barrel Tunicate.</title>
        <authorList>
            <person name="Gan H.Y."/>
        </authorList>
    </citation>
    <scope>NUCLEOTIDE SEQUENCE [LARGE SCALE GENOMIC DNA]</scope>
    <source>
        <strain evidence="1 2">UMTGB225</strain>
    </source>
</reference>
<dbReference type="Proteomes" id="UP000053675">
    <property type="component" value="Unassembled WGS sequence"/>
</dbReference>
<evidence type="ECO:0000313" key="1">
    <source>
        <dbReference type="EMBL" id="KFB08936.1"/>
    </source>
</evidence>
<gene>
    <name evidence="1" type="ORF">EL18_03192</name>
</gene>
<keyword evidence="2" id="KW-1185">Reference proteome</keyword>
<accession>A0A084U7K0</accession>
<dbReference type="RefSeq" id="WP_036486211.1">
    <property type="nucleotide sequence ID" value="NZ_JMQM01000002.1"/>
</dbReference>
<sequence length="76" mass="8735">MTTSDKTLNFATLEGHLMSVLAEVERGNLSRRQALRLIMQPTKQWLMGDEQGALEMMEAALHTWEDTVQHYRSQSD</sequence>
<dbReference type="AlphaFoldDB" id="A0A084U7K0"/>